<accession>A0ABU4BKJ7</accession>
<dbReference type="SUPFAM" id="SSF56645">
    <property type="entry name" value="Acyl-CoA dehydrogenase NM domain-like"/>
    <property type="match status" value="1"/>
</dbReference>
<dbReference type="GO" id="GO:0016491">
    <property type="term" value="F:oxidoreductase activity"/>
    <property type="evidence" value="ECO:0007669"/>
    <property type="project" value="UniProtKB-KW"/>
</dbReference>
<name>A0ABU4BKJ7_9NOCA</name>
<sequence>MTIATPPPVSMVEDSIARDVRASLRALLDSRCTPSFRLEFVSGQADFDDALWSAISRDLGLAGLLIPEDLGGAGASVRESAAVLSELGRALAPVPYLSSAVIATTALVHCARSGSSGAAEVVAKLAGGAIAALAIPATQSSDDVAQPTVQATEASDESVTLSGYVSHVVGVAGAVAFVVPALRGHERVLTLVTADTSSVTATRRTGIDDTRPTSDLVFSGVSATVIATGQTADHAVSHALATGAALLASEQVGICEWALSEATGYLTVRHQFGRPIGSYQSLRHRAAQMWIDINNARAAAIYAASTLADSAPDRAVASAIAQSYCSGVALYVVEEALQMHGGIGFTWDHPLHLYLKRAFADTVLLGDAETHKRTLARLVALAEPGVGLDAS</sequence>
<dbReference type="Pfam" id="PF02771">
    <property type="entry name" value="Acyl-CoA_dh_N"/>
    <property type="match status" value="1"/>
</dbReference>
<reference evidence="8 9" key="1">
    <citation type="submission" date="2023-10" db="EMBL/GenBank/DDBJ databases">
        <title>Development of a sustainable strategy for remediation of hydrocarbon-contaminated territories based on the waste exchange concept.</title>
        <authorList>
            <person name="Krivoruchko A."/>
        </authorList>
    </citation>
    <scope>NUCLEOTIDE SEQUENCE [LARGE SCALE GENOMIC DNA]</scope>
    <source>
        <strain evidence="8 9">IEGM 1323</strain>
    </source>
</reference>
<protein>
    <submittedName>
        <fullName evidence="8">Acyl-CoA dehydrogenase family protein</fullName>
        <ecNumber evidence="8">1.-.-.-</ecNumber>
    </submittedName>
</protein>
<keyword evidence="4" id="KW-0274">FAD</keyword>
<evidence type="ECO:0000256" key="1">
    <source>
        <dbReference type="ARBA" id="ARBA00001974"/>
    </source>
</evidence>
<comment type="cofactor">
    <cofactor evidence="1">
        <name>FAD</name>
        <dbReference type="ChEBI" id="CHEBI:57692"/>
    </cofactor>
</comment>
<dbReference type="RefSeq" id="WP_317566723.1">
    <property type="nucleotide sequence ID" value="NZ_JAWLJX010000018.1"/>
</dbReference>
<evidence type="ECO:0000313" key="9">
    <source>
        <dbReference type="Proteomes" id="UP001185755"/>
    </source>
</evidence>
<comment type="caution">
    <text evidence="8">The sequence shown here is derived from an EMBL/GenBank/DDBJ whole genome shotgun (WGS) entry which is preliminary data.</text>
</comment>
<dbReference type="Pfam" id="PF00441">
    <property type="entry name" value="Acyl-CoA_dh_1"/>
    <property type="match status" value="1"/>
</dbReference>
<comment type="similarity">
    <text evidence="2">Belongs to the acyl-CoA dehydrogenase family.</text>
</comment>
<organism evidence="8 9">
    <name type="scientific">Rhodococcoides yunnanense</name>
    <dbReference type="NCBI Taxonomy" id="278209"/>
    <lineage>
        <taxon>Bacteria</taxon>
        <taxon>Bacillati</taxon>
        <taxon>Actinomycetota</taxon>
        <taxon>Actinomycetes</taxon>
        <taxon>Mycobacteriales</taxon>
        <taxon>Nocardiaceae</taxon>
        <taxon>Rhodococcoides</taxon>
    </lineage>
</organism>
<evidence type="ECO:0000256" key="5">
    <source>
        <dbReference type="ARBA" id="ARBA00023002"/>
    </source>
</evidence>
<evidence type="ECO:0000313" key="8">
    <source>
        <dbReference type="EMBL" id="MDV6264705.1"/>
    </source>
</evidence>
<dbReference type="Gene3D" id="1.10.540.10">
    <property type="entry name" value="Acyl-CoA dehydrogenase/oxidase, N-terminal domain"/>
    <property type="match status" value="1"/>
</dbReference>
<feature type="domain" description="Acyl-CoA dehydrogenase/oxidase C-terminal" evidence="6">
    <location>
        <begin position="236"/>
        <end position="377"/>
    </location>
</feature>
<dbReference type="Proteomes" id="UP001185755">
    <property type="component" value="Unassembled WGS sequence"/>
</dbReference>
<evidence type="ECO:0000256" key="3">
    <source>
        <dbReference type="ARBA" id="ARBA00022630"/>
    </source>
</evidence>
<evidence type="ECO:0000256" key="4">
    <source>
        <dbReference type="ARBA" id="ARBA00022827"/>
    </source>
</evidence>
<keyword evidence="5 8" id="KW-0560">Oxidoreductase</keyword>
<gene>
    <name evidence="8" type="ORF">R3P96_25505</name>
</gene>
<dbReference type="PANTHER" id="PTHR43884">
    <property type="entry name" value="ACYL-COA DEHYDROGENASE"/>
    <property type="match status" value="1"/>
</dbReference>
<keyword evidence="9" id="KW-1185">Reference proteome</keyword>
<evidence type="ECO:0000256" key="2">
    <source>
        <dbReference type="ARBA" id="ARBA00009347"/>
    </source>
</evidence>
<dbReference type="Gene3D" id="1.20.140.10">
    <property type="entry name" value="Butyryl-CoA Dehydrogenase, subunit A, domain 3"/>
    <property type="match status" value="1"/>
</dbReference>
<evidence type="ECO:0000259" key="7">
    <source>
        <dbReference type="Pfam" id="PF02771"/>
    </source>
</evidence>
<dbReference type="EC" id="1.-.-.-" evidence="8"/>
<feature type="domain" description="Acyl-CoA dehydrogenase/oxidase N-terminal" evidence="7">
    <location>
        <begin position="18"/>
        <end position="107"/>
    </location>
</feature>
<dbReference type="EMBL" id="JAWLJX010000018">
    <property type="protein sequence ID" value="MDV6264705.1"/>
    <property type="molecule type" value="Genomic_DNA"/>
</dbReference>
<dbReference type="InterPro" id="IPR009100">
    <property type="entry name" value="AcylCoA_DH/oxidase_NM_dom_sf"/>
</dbReference>
<keyword evidence="3" id="KW-0285">Flavoprotein</keyword>
<dbReference type="InterPro" id="IPR009075">
    <property type="entry name" value="AcylCo_DH/oxidase_C"/>
</dbReference>
<evidence type="ECO:0000259" key="6">
    <source>
        <dbReference type="Pfam" id="PF00441"/>
    </source>
</evidence>
<proteinExistence type="inferred from homology"/>
<dbReference type="InterPro" id="IPR036250">
    <property type="entry name" value="AcylCo_DH-like_C"/>
</dbReference>
<dbReference type="InterPro" id="IPR013786">
    <property type="entry name" value="AcylCoA_DH/ox_N"/>
</dbReference>
<dbReference type="PANTHER" id="PTHR43884:SF20">
    <property type="entry name" value="ACYL-COA DEHYDROGENASE FADE28"/>
    <property type="match status" value="1"/>
</dbReference>
<dbReference type="SUPFAM" id="SSF47203">
    <property type="entry name" value="Acyl-CoA dehydrogenase C-terminal domain-like"/>
    <property type="match status" value="1"/>
</dbReference>
<dbReference type="InterPro" id="IPR037069">
    <property type="entry name" value="AcylCoA_DH/ox_N_sf"/>
</dbReference>